<dbReference type="PANTHER" id="PTHR46419:SF2">
    <property type="entry name" value="ADP-RIBOSYLATION FACTOR GTPASE-ACTIVATING PROTEIN AGD5"/>
    <property type="match status" value="1"/>
</dbReference>
<evidence type="ECO:0000256" key="2">
    <source>
        <dbReference type="ARBA" id="ARBA00022723"/>
    </source>
</evidence>
<keyword evidence="4" id="KW-0862">Zinc</keyword>
<evidence type="ECO:0000256" key="3">
    <source>
        <dbReference type="ARBA" id="ARBA00022771"/>
    </source>
</evidence>
<dbReference type="GO" id="GO:0008270">
    <property type="term" value="F:zinc ion binding"/>
    <property type="evidence" value="ECO:0007669"/>
    <property type="project" value="UniProtKB-KW"/>
</dbReference>
<dbReference type="InterPro" id="IPR038508">
    <property type="entry name" value="ArfGAP_dom_sf"/>
</dbReference>
<feature type="compositionally biased region" description="Polar residues" evidence="6">
    <location>
        <begin position="294"/>
        <end position="303"/>
    </location>
</feature>
<keyword evidence="9" id="KW-1185">Reference proteome</keyword>
<dbReference type="CDD" id="cd08204">
    <property type="entry name" value="ArfGap"/>
    <property type="match status" value="1"/>
</dbReference>
<evidence type="ECO:0000256" key="6">
    <source>
        <dbReference type="SAM" id="MobiDB-lite"/>
    </source>
</evidence>
<keyword evidence="1" id="KW-0343">GTPase activation</keyword>
<dbReference type="PROSITE" id="PS50115">
    <property type="entry name" value="ARFGAP"/>
    <property type="match status" value="1"/>
</dbReference>
<dbReference type="AlphaFoldDB" id="A0ABD3D3J3"/>
<dbReference type="Proteomes" id="UP001632038">
    <property type="component" value="Unassembled WGS sequence"/>
</dbReference>
<feature type="region of interest" description="Disordered" evidence="6">
    <location>
        <begin position="241"/>
        <end position="306"/>
    </location>
</feature>
<keyword evidence="2" id="KW-0479">Metal-binding</keyword>
<dbReference type="Gene3D" id="1.10.220.150">
    <property type="entry name" value="Arf GTPase activating protein"/>
    <property type="match status" value="1"/>
</dbReference>
<proteinExistence type="predicted"/>
<reference evidence="9" key="1">
    <citation type="journal article" date="2024" name="IScience">
        <title>Strigolactones Initiate the Formation of Haustorium-like Structures in Castilleja.</title>
        <authorList>
            <person name="Buerger M."/>
            <person name="Peterson D."/>
            <person name="Chory J."/>
        </authorList>
    </citation>
    <scope>NUCLEOTIDE SEQUENCE [LARGE SCALE GENOMIC DNA]</scope>
</reference>
<feature type="compositionally biased region" description="Polar residues" evidence="6">
    <location>
        <begin position="156"/>
        <end position="175"/>
    </location>
</feature>
<organism evidence="8 9">
    <name type="scientific">Castilleja foliolosa</name>
    <dbReference type="NCBI Taxonomy" id="1961234"/>
    <lineage>
        <taxon>Eukaryota</taxon>
        <taxon>Viridiplantae</taxon>
        <taxon>Streptophyta</taxon>
        <taxon>Embryophyta</taxon>
        <taxon>Tracheophyta</taxon>
        <taxon>Spermatophyta</taxon>
        <taxon>Magnoliopsida</taxon>
        <taxon>eudicotyledons</taxon>
        <taxon>Gunneridae</taxon>
        <taxon>Pentapetalae</taxon>
        <taxon>asterids</taxon>
        <taxon>lamiids</taxon>
        <taxon>Lamiales</taxon>
        <taxon>Orobanchaceae</taxon>
        <taxon>Pedicularideae</taxon>
        <taxon>Castillejinae</taxon>
        <taxon>Castilleja</taxon>
    </lineage>
</organism>
<comment type="caution">
    <text evidence="8">The sequence shown here is derived from an EMBL/GenBank/DDBJ whole genome shotgun (WGS) entry which is preliminary data.</text>
</comment>
<dbReference type="InterPro" id="IPR037278">
    <property type="entry name" value="ARFGAP/RecO"/>
</dbReference>
<keyword evidence="3 5" id="KW-0863">Zinc-finger</keyword>
<dbReference type="PRINTS" id="PR00405">
    <property type="entry name" value="REVINTRACTNG"/>
</dbReference>
<feature type="compositionally biased region" description="Low complexity" evidence="6">
    <location>
        <begin position="263"/>
        <end position="274"/>
    </location>
</feature>
<sequence>MNDKANVSKELNAKHRKILEGLLKLPENRECADCKCKGPRWASVNLGIFICMQCSGIHRSLGVHITKVRSATLDTWLPEQVAFIHSMGNEKANSYWEAELPPNYDRVGIENFIRAKYDEKRWVAKDGKPRSPTRRVEETPSVQSQRPIDRTGHGHISNSGNFSSERRNVTVSSAKVNIPATRISLPVPPKGPEQVAPTKVTEKTEPVAPAESLNQAQAIASPPKVDYAADLFGMLSMDGSGENATGAPGDDNMWAGFQSADLSSSSTTEKTTSAKSDENKSQSASGIEDLFKDSPSTEPSSLKPQKDVKNDIMSLFEKSNIVSPFSVHQQQLAMLAQQQSLLMAAAANASKVPGNTQLGANGVNLPNQIWPNVGYQIPGMMMPSAGNKELEKYMQMGNMGNAGTTHPAGNSFAVPMSSTYSAGANTSSNGSIPSAPGKQSTTPLSSGSSQTGKDYDFSSLTQGFFSKS</sequence>
<dbReference type="EMBL" id="JAVIJP010000026">
    <property type="protein sequence ID" value="KAL3636846.1"/>
    <property type="molecule type" value="Genomic_DNA"/>
</dbReference>
<dbReference type="InterPro" id="IPR044520">
    <property type="entry name" value="ARF_GAP_AGD5/15"/>
</dbReference>
<name>A0ABD3D3J3_9LAMI</name>
<dbReference type="SMART" id="SM00105">
    <property type="entry name" value="ArfGap"/>
    <property type="match status" value="1"/>
</dbReference>
<evidence type="ECO:0000256" key="4">
    <source>
        <dbReference type="ARBA" id="ARBA00022833"/>
    </source>
</evidence>
<feature type="compositionally biased region" description="Basic and acidic residues" evidence="6">
    <location>
        <begin position="124"/>
        <end position="138"/>
    </location>
</feature>
<dbReference type="FunFam" id="1.10.220.150:FF:000009">
    <property type="entry name" value="stromal membrane-associated protein 1 isoform X1"/>
    <property type="match status" value="1"/>
</dbReference>
<evidence type="ECO:0000313" key="9">
    <source>
        <dbReference type="Proteomes" id="UP001632038"/>
    </source>
</evidence>
<evidence type="ECO:0000313" key="8">
    <source>
        <dbReference type="EMBL" id="KAL3636846.1"/>
    </source>
</evidence>
<dbReference type="PANTHER" id="PTHR46419">
    <property type="entry name" value="ADP-RIBOSYLATION FACTOR GTPASE-ACTIVATING PROTEIN AGD5"/>
    <property type="match status" value="1"/>
</dbReference>
<feature type="region of interest" description="Disordered" evidence="6">
    <location>
        <begin position="423"/>
        <end position="468"/>
    </location>
</feature>
<feature type="domain" description="Arf-GAP" evidence="7">
    <location>
        <begin position="16"/>
        <end position="130"/>
    </location>
</feature>
<evidence type="ECO:0000256" key="5">
    <source>
        <dbReference type="PROSITE-ProRule" id="PRU00288"/>
    </source>
</evidence>
<feature type="region of interest" description="Disordered" evidence="6">
    <location>
        <begin position="124"/>
        <end position="217"/>
    </location>
</feature>
<dbReference type="InterPro" id="IPR001164">
    <property type="entry name" value="ArfGAP_dom"/>
</dbReference>
<dbReference type="Pfam" id="PF01412">
    <property type="entry name" value="ArfGap"/>
    <property type="match status" value="1"/>
</dbReference>
<evidence type="ECO:0000259" key="7">
    <source>
        <dbReference type="PROSITE" id="PS50115"/>
    </source>
</evidence>
<gene>
    <name evidence="8" type="ORF">CASFOL_019145</name>
</gene>
<protein>
    <recommendedName>
        <fullName evidence="7">Arf-GAP domain-containing protein</fullName>
    </recommendedName>
</protein>
<evidence type="ECO:0000256" key="1">
    <source>
        <dbReference type="ARBA" id="ARBA00022468"/>
    </source>
</evidence>
<dbReference type="SUPFAM" id="SSF57863">
    <property type="entry name" value="ArfGap/RecO-like zinc finger"/>
    <property type="match status" value="1"/>
</dbReference>
<dbReference type="GO" id="GO:0005096">
    <property type="term" value="F:GTPase activator activity"/>
    <property type="evidence" value="ECO:0007669"/>
    <property type="project" value="UniProtKB-KW"/>
</dbReference>
<accession>A0ABD3D3J3</accession>